<evidence type="ECO:0000256" key="1">
    <source>
        <dbReference type="SAM" id="MobiDB-lite"/>
    </source>
</evidence>
<protein>
    <submittedName>
        <fullName evidence="2">Uncharacterized protein</fullName>
    </submittedName>
</protein>
<feature type="compositionally biased region" description="Basic and acidic residues" evidence="1">
    <location>
        <begin position="77"/>
        <end position="89"/>
    </location>
</feature>
<feature type="region of interest" description="Disordered" evidence="1">
    <location>
        <begin position="65"/>
        <end position="89"/>
    </location>
</feature>
<dbReference type="EMBL" id="BSYO01000003">
    <property type="protein sequence ID" value="GMH02277.1"/>
    <property type="molecule type" value="Genomic_DNA"/>
</dbReference>
<keyword evidence="3" id="KW-1185">Reference proteome</keyword>
<evidence type="ECO:0000313" key="3">
    <source>
        <dbReference type="Proteomes" id="UP001279734"/>
    </source>
</evidence>
<comment type="caution">
    <text evidence="2">The sequence shown here is derived from an EMBL/GenBank/DDBJ whole genome shotgun (WGS) entry which is preliminary data.</text>
</comment>
<gene>
    <name evidence="2" type="ORF">Nepgr_004116</name>
</gene>
<accession>A0AAD3XER3</accession>
<organism evidence="2 3">
    <name type="scientific">Nepenthes gracilis</name>
    <name type="common">Slender pitcher plant</name>
    <dbReference type="NCBI Taxonomy" id="150966"/>
    <lineage>
        <taxon>Eukaryota</taxon>
        <taxon>Viridiplantae</taxon>
        <taxon>Streptophyta</taxon>
        <taxon>Embryophyta</taxon>
        <taxon>Tracheophyta</taxon>
        <taxon>Spermatophyta</taxon>
        <taxon>Magnoliopsida</taxon>
        <taxon>eudicotyledons</taxon>
        <taxon>Gunneridae</taxon>
        <taxon>Pentapetalae</taxon>
        <taxon>Caryophyllales</taxon>
        <taxon>Nepenthaceae</taxon>
        <taxon>Nepenthes</taxon>
    </lineage>
</organism>
<proteinExistence type="predicted"/>
<name>A0AAD3XER3_NEPGR</name>
<sequence length="139" mass="15123">MLHFLVHKCQLLLKRGQGGKNNQAGQEAWVSPSLRKQMPPATVVPPQRGIHFLVVRKRSFSGQKYREKGLMGTAGEAGERPNDNEEPRGKGIKAIKIVKVLMGTPSFLYLPGVGAPPGREKSDLARPGLCSLCEASLHS</sequence>
<reference evidence="2" key="1">
    <citation type="submission" date="2023-05" db="EMBL/GenBank/DDBJ databases">
        <title>Nepenthes gracilis genome sequencing.</title>
        <authorList>
            <person name="Fukushima K."/>
        </authorList>
    </citation>
    <scope>NUCLEOTIDE SEQUENCE</scope>
    <source>
        <strain evidence="2">SING2019-196</strain>
    </source>
</reference>
<dbReference type="Proteomes" id="UP001279734">
    <property type="component" value="Unassembled WGS sequence"/>
</dbReference>
<evidence type="ECO:0000313" key="2">
    <source>
        <dbReference type="EMBL" id="GMH02277.1"/>
    </source>
</evidence>
<dbReference type="AlphaFoldDB" id="A0AAD3XER3"/>